<evidence type="ECO:0008006" key="3">
    <source>
        <dbReference type="Google" id="ProtNLM"/>
    </source>
</evidence>
<comment type="caution">
    <text evidence="1">The sequence shown here is derived from an EMBL/GenBank/DDBJ whole genome shotgun (WGS) entry which is preliminary data.</text>
</comment>
<dbReference type="Gene3D" id="3.90.1680.10">
    <property type="entry name" value="SOS response associated peptidase-like"/>
    <property type="match status" value="1"/>
</dbReference>
<dbReference type="Proteomes" id="UP000076609">
    <property type="component" value="Unassembled WGS sequence"/>
</dbReference>
<organism evidence="1 2">
    <name type="scientific">Sphingomonas hankookensis</name>
    <dbReference type="NCBI Taxonomy" id="563996"/>
    <lineage>
        <taxon>Bacteria</taxon>
        <taxon>Pseudomonadati</taxon>
        <taxon>Pseudomonadota</taxon>
        <taxon>Alphaproteobacteria</taxon>
        <taxon>Sphingomonadales</taxon>
        <taxon>Sphingomonadaceae</taxon>
        <taxon>Sphingomonas</taxon>
    </lineage>
</organism>
<keyword evidence="2" id="KW-1185">Reference proteome</keyword>
<gene>
    <name evidence="1" type="ORF">AVT10_16715</name>
</gene>
<dbReference type="RefSeq" id="WP_066691461.1">
    <property type="nucleotide sequence ID" value="NZ_LQQO01000032.1"/>
</dbReference>
<dbReference type="EMBL" id="LQQO01000032">
    <property type="protein sequence ID" value="KZE12049.1"/>
    <property type="molecule type" value="Genomic_DNA"/>
</dbReference>
<name>A0ABR5YAW3_9SPHN</name>
<evidence type="ECO:0000313" key="2">
    <source>
        <dbReference type="Proteomes" id="UP000076609"/>
    </source>
</evidence>
<proteinExistence type="predicted"/>
<dbReference type="SUPFAM" id="SSF143081">
    <property type="entry name" value="BB1717-like"/>
    <property type="match status" value="1"/>
</dbReference>
<sequence>MAVVCPFVIAASRPMVRTRQPITDLARLDHSARELCAAFDITWQHQISWSGRSHLQNLLPGHPAFVIRQGTEGLSLDTQRWDISGGETCWPTTRILSLSLPWWRKLAEQPERRCLIPLTACTATLVGRHGGDMRAAWFTLEDQPLFTVAGLWRQIGNARYFAMLGCIGDEPAPIMPVIIAPEYRASWLQGALENVTPLLVPYGLEQIRIGIHEPLMLEVAATGHAT</sequence>
<protein>
    <recommendedName>
        <fullName evidence="3">DUF159 family protein</fullName>
    </recommendedName>
</protein>
<accession>A0ABR5YAW3</accession>
<dbReference type="InterPro" id="IPR036590">
    <property type="entry name" value="SRAP-like"/>
</dbReference>
<evidence type="ECO:0000313" key="1">
    <source>
        <dbReference type="EMBL" id="KZE12049.1"/>
    </source>
</evidence>
<reference evidence="2" key="1">
    <citation type="submission" date="2016-01" db="EMBL/GenBank/DDBJ databases">
        <title>Draft genome of Chromobacterium sp. F49.</title>
        <authorList>
            <person name="Hong K.W."/>
        </authorList>
    </citation>
    <scope>NUCLEOTIDE SEQUENCE [LARGE SCALE GENOMIC DNA]</scope>
    <source>
        <strain evidence="2">CN3</strain>
    </source>
</reference>